<evidence type="ECO:0000259" key="1">
    <source>
        <dbReference type="Pfam" id="PF18734"/>
    </source>
</evidence>
<gene>
    <name evidence="2" type="ORF">BB934_05575</name>
</gene>
<dbReference type="Pfam" id="PF18734">
    <property type="entry name" value="HEPN_AbiU2"/>
    <property type="match status" value="1"/>
</dbReference>
<protein>
    <recommendedName>
        <fullName evidence="1">HEPN AbiU2-like domain-containing protein</fullName>
    </recommendedName>
</protein>
<dbReference type="RefSeq" id="WP_099508755.1">
    <property type="nucleotide sequence ID" value="NZ_CP016616.1"/>
</dbReference>
<organism evidence="2">
    <name type="scientific">Microvirga ossetica</name>
    <dbReference type="NCBI Taxonomy" id="1882682"/>
    <lineage>
        <taxon>Bacteria</taxon>
        <taxon>Pseudomonadati</taxon>
        <taxon>Pseudomonadota</taxon>
        <taxon>Alphaproteobacteria</taxon>
        <taxon>Hyphomicrobiales</taxon>
        <taxon>Methylobacteriaceae</taxon>
        <taxon>Microvirga</taxon>
    </lineage>
</organism>
<sequence length="218" mass="24961">MDLAPNERLSIVRLRLERTKELITEVINLHAQRLALLPSFDQYFEAPPSAPIFTFMMTITQFEISHVCRLWDKPELSGFGLPSIAALLESPEVFEVIAKIAEGKTPESPENPAKIERLRTAIEAINEAENSEEIQRVRNHRNKFIAHPVVKTREERRRSYEIARTDDTEFLINTAIRAASTLAWAESGEELDYSLVQHQARAEANDFFGKVVWPKPDH</sequence>
<dbReference type="EMBL" id="CP016616">
    <property type="protein sequence ID" value="ANY77770.1"/>
    <property type="molecule type" value="Genomic_DNA"/>
</dbReference>
<proteinExistence type="predicted"/>
<evidence type="ECO:0000313" key="2">
    <source>
        <dbReference type="EMBL" id="ANY77770.1"/>
    </source>
</evidence>
<feature type="domain" description="HEPN AbiU2-like" evidence="1">
    <location>
        <begin position="63"/>
        <end position="207"/>
    </location>
</feature>
<dbReference type="OrthoDB" id="8232783at2"/>
<dbReference type="KEGG" id="moc:BB934_05575"/>
<accession>A0A1B2ECQ8</accession>
<dbReference type="InterPro" id="IPR040704">
    <property type="entry name" value="HEPN_AbiU2"/>
</dbReference>
<dbReference type="AlphaFoldDB" id="A0A1B2ECQ8"/>
<name>A0A1B2ECQ8_9HYPH</name>
<reference evidence="2" key="1">
    <citation type="submission" date="2016-07" db="EMBL/GenBank/DDBJ databases">
        <title>Microvirga ossetica sp. nov. a new species of rhizobia isolated from root nodules of the legume species Vicia alpestris Steven originated from North Ossetia region in the Caucasus.</title>
        <authorList>
            <person name="Safronova V.I."/>
            <person name="Kuznetsova I.G."/>
            <person name="Sazanova A.L."/>
            <person name="Belimov A."/>
            <person name="Andronov E."/>
            <person name="Osledkin Y.S."/>
            <person name="Onishchuk O.P."/>
            <person name="Kurchak O.N."/>
            <person name="Shaposhnikov A.I."/>
            <person name="Willems A."/>
            <person name="Tikhonovich I.A."/>
        </authorList>
    </citation>
    <scope>NUCLEOTIDE SEQUENCE [LARGE SCALE GENOMIC DNA]</scope>
    <source>
        <strain evidence="2">V5/3M</strain>
    </source>
</reference>